<evidence type="ECO:0000256" key="1">
    <source>
        <dbReference type="SAM" id="MobiDB-lite"/>
    </source>
</evidence>
<sequence>MVDKHARKSKHGTILFEPFIDTVTPSSLLPPLNHLASPLLCQSMSSDNPSLSQVTRFKLSLVIGGGAKDSSSLHRWVLLKNSITRSQPNSTPNNSPELLPTYPSDAGDEDEEVCFDVEHDSFIYPDARRLLDSSCSANSDSSESQWFDSLLESLEHEDSDDSHEPLLHVGDEDDEDDLPPLSPSASPMSSTDDLSHPVYNNTPISMPYPVVYPPYNPPLLSPLELQPLNTPLDSIYPPFNVALPYNAEDDIDDLPVPDTVEDLSDDESDALSSPSPVTRSPSMSLVDGSARSSGRARGHVVPQVYVNADGSYFRHGLELDPLPFAHDSSNPSHMFESVYGQDC</sequence>
<reference evidence="2" key="2">
    <citation type="journal article" date="2020" name="Nat. Commun.">
        <title>Large-scale genome sequencing of mycorrhizal fungi provides insights into the early evolution of symbiotic traits.</title>
        <authorList>
            <person name="Miyauchi S."/>
            <person name="Kiss E."/>
            <person name="Kuo A."/>
            <person name="Drula E."/>
            <person name="Kohler A."/>
            <person name="Sanchez-Garcia M."/>
            <person name="Morin E."/>
            <person name="Andreopoulos B."/>
            <person name="Barry K.W."/>
            <person name="Bonito G."/>
            <person name="Buee M."/>
            <person name="Carver A."/>
            <person name="Chen C."/>
            <person name="Cichocki N."/>
            <person name="Clum A."/>
            <person name="Culley D."/>
            <person name="Crous P.W."/>
            <person name="Fauchery L."/>
            <person name="Girlanda M."/>
            <person name="Hayes R.D."/>
            <person name="Keri Z."/>
            <person name="LaButti K."/>
            <person name="Lipzen A."/>
            <person name="Lombard V."/>
            <person name="Magnuson J."/>
            <person name="Maillard F."/>
            <person name="Murat C."/>
            <person name="Nolan M."/>
            <person name="Ohm R.A."/>
            <person name="Pangilinan J."/>
            <person name="Pereira M.F."/>
            <person name="Perotto S."/>
            <person name="Peter M."/>
            <person name="Pfister S."/>
            <person name="Riley R."/>
            <person name="Sitrit Y."/>
            <person name="Stielow J.B."/>
            <person name="Szollosi G."/>
            <person name="Zifcakova L."/>
            <person name="Stursova M."/>
            <person name="Spatafora J.W."/>
            <person name="Tedersoo L."/>
            <person name="Vaario L.M."/>
            <person name="Yamada A."/>
            <person name="Yan M."/>
            <person name="Wang P."/>
            <person name="Xu J."/>
            <person name="Bruns T."/>
            <person name="Baldrian P."/>
            <person name="Vilgalys R."/>
            <person name="Dunand C."/>
            <person name="Henrissat B."/>
            <person name="Grigoriev I.V."/>
            <person name="Hibbett D."/>
            <person name="Nagy L.G."/>
            <person name="Martin F.M."/>
        </authorList>
    </citation>
    <scope>NUCLEOTIDE SEQUENCE</scope>
    <source>
        <strain evidence="2">Prilba</strain>
    </source>
</reference>
<name>A0A9P5MUA4_9AGAM</name>
<feature type="region of interest" description="Disordered" evidence="1">
    <location>
        <begin position="155"/>
        <end position="200"/>
    </location>
</feature>
<proteinExistence type="predicted"/>
<feature type="region of interest" description="Disordered" evidence="1">
    <location>
        <begin position="84"/>
        <end position="109"/>
    </location>
</feature>
<comment type="caution">
    <text evidence="2">The sequence shown here is derived from an EMBL/GenBank/DDBJ whole genome shotgun (WGS) entry which is preliminary data.</text>
</comment>
<organism evidence="2 3">
    <name type="scientific">Russula ochroleuca</name>
    <dbReference type="NCBI Taxonomy" id="152965"/>
    <lineage>
        <taxon>Eukaryota</taxon>
        <taxon>Fungi</taxon>
        <taxon>Dikarya</taxon>
        <taxon>Basidiomycota</taxon>
        <taxon>Agaricomycotina</taxon>
        <taxon>Agaricomycetes</taxon>
        <taxon>Russulales</taxon>
        <taxon>Russulaceae</taxon>
        <taxon>Russula</taxon>
    </lineage>
</organism>
<accession>A0A9P5MUA4</accession>
<dbReference type="EMBL" id="WHVB01000010">
    <property type="protein sequence ID" value="KAF8478998.1"/>
    <property type="molecule type" value="Genomic_DNA"/>
</dbReference>
<reference evidence="2" key="1">
    <citation type="submission" date="2019-10" db="EMBL/GenBank/DDBJ databases">
        <authorList>
            <consortium name="DOE Joint Genome Institute"/>
            <person name="Kuo A."/>
            <person name="Miyauchi S."/>
            <person name="Kiss E."/>
            <person name="Drula E."/>
            <person name="Kohler A."/>
            <person name="Sanchez-Garcia M."/>
            <person name="Andreopoulos B."/>
            <person name="Barry K.W."/>
            <person name="Bonito G."/>
            <person name="Buee M."/>
            <person name="Carver A."/>
            <person name="Chen C."/>
            <person name="Cichocki N."/>
            <person name="Clum A."/>
            <person name="Culley D."/>
            <person name="Crous P.W."/>
            <person name="Fauchery L."/>
            <person name="Girlanda M."/>
            <person name="Hayes R."/>
            <person name="Keri Z."/>
            <person name="LaButti K."/>
            <person name="Lipzen A."/>
            <person name="Lombard V."/>
            <person name="Magnuson J."/>
            <person name="Maillard F."/>
            <person name="Morin E."/>
            <person name="Murat C."/>
            <person name="Nolan M."/>
            <person name="Ohm R."/>
            <person name="Pangilinan J."/>
            <person name="Pereira M."/>
            <person name="Perotto S."/>
            <person name="Peter M."/>
            <person name="Riley R."/>
            <person name="Sitrit Y."/>
            <person name="Stielow B."/>
            <person name="Szollosi G."/>
            <person name="Zifcakova L."/>
            <person name="Stursova M."/>
            <person name="Spatafora J.W."/>
            <person name="Tedersoo L."/>
            <person name="Vaario L.-M."/>
            <person name="Yamada A."/>
            <person name="Yan M."/>
            <person name="Wang P."/>
            <person name="Xu J."/>
            <person name="Bruns T."/>
            <person name="Baldrian P."/>
            <person name="Vilgalys R."/>
            <person name="Henrissat B."/>
            <person name="Grigoriev I.V."/>
            <person name="Hibbett D."/>
            <person name="Nagy L.G."/>
            <person name="Martin F.M."/>
        </authorList>
    </citation>
    <scope>NUCLEOTIDE SEQUENCE</scope>
    <source>
        <strain evidence="2">Prilba</strain>
    </source>
</reference>
<evidence type="ECO:0000313" key="2">
    <source>
        <dbReference type="EMBL" id="KAF8478998.1"/>
    </source>
</evidence>
<evidence type="ECO:0000313" key="3">
    <source>
        <dbReference type="Proteomes" id="UP000759537"/>
    </source>
</evidence>
<feature type="compositionally biased region" description="Polar residues" evidence="1">
    <location>
        <begin position="84"/>
        <end position="96"/>
    </location>
</feature>
<dbReference type="Proteomes" id="UP000759537">
    <property type="component" value="Unassembled WGS sequence"/>
</dbReference>
<feature type="region of interest" description="Disordered" evidence="1">
    <location>
        <begin position="250"/>
        <end position="294"/>
    </location>
</feature>
<protein>
    <submittedName>
        <fullName evidence="2">Uncharacterized protein</fullName>
    </submittedName>
</protein>
<dbReference type="OrthoDB" id="3263748at2759"/>
<gene>
    <name evidence="2" type="ORF">DFH94DRAFT_632717</name>
</gene>
<dbReference type="AlphaFoldDB" id="A0A9P5MUA4"/>
<feature type="compositionally biased region" description="Low complexity" evidence="1">
    <location>
        <begin position="183"/>
        <end position="192"/>
    </location>
</feature>
<keyword evidence="3" id="KW-1185">Reference proteome</keyword>
<feature type="compositionally biased region" description="Acidic residues" evidence="1">
    <location>
        <begin position="250"/>
        <end position="269"/>
    </location>
</feature>